<dbReference type="InterPro" id="IPR032466">
    <property type="entry name" value="Metal_Hydrolase"/>
</dbReference>
<gene>
    <name evidence="1" type="ORF">A2998_02745</name>
</gene>
<reference evidence="1 2" key="1">
    <citation type="journal article" date="2016" name="Nat. Commun.">
        <title>Thousands of microbial genomes shed light on interconnected biogeochemical processes in an aquifer system.</title>
        <authorList>
            <person name="Anantharaman K."/>
            <person name="Brown C.T."/>
            <person name="Hug L.A."/>
            <person name="Sharon I."/>
            <person name="Castelle C.J."/>
            <person name="Probst A.J."/>
            <person name="Thomas B.C."/>
            <person name="Singh A."/>
            <person name="Wilkins M.J."/>
            <person name="Karaoz U."/>
            <person name="Brodie E.L."/>
            <person name="Williams K.H."/>
            <person name="Hubbard S.S."/>
            <person name="Banfield J.F."/>
        </authorList>
    </citation>
    <scope>NUCLEOTIDE SEQUENCE [LARGE SCALE GENOMIC DNA]</scope>
</reference>
<dbReference type="InterPro" id="IPR052349">
    <property type="entry name" value="Metallo-hydrolase_Enzymes"/>
</dbReference>
<evidence type="ECO:0000313" key="1">
    <source>
        <dbReference type="EMBL" id="OGZ71415.1"/>
    </source>
</evidence>
<dbReference type="Proteomes" id="UP000178826">
    <property type="component" value="Unassembled WGS sequence"/>
</dbReference>
<protein>
    <recommendedName>
        <fullName evidence="3">Amidohydrolase-related domain-containing protein</fullName>
    </recommendedName>
</protein>
<dbReference type="Gene3D" id="3.20.20.140">
    <property type="entry name" value="Metal-dependent hydrolases"/>
    <property type="match status" value="1"/>
</dbReference>
<evidence type="ECO:0008006" key="3">
    <source>
        <dbReference type="Google" id="ProtNLM"/>
    </source>
</evidence>
<dbReference type="AlphaFoldDB" id="A0A1G2I9Q7"/>
<dbReference type="PANTHER" id="PTHR32027">
    <property type="entry name" value="CYTOSINE DEAMINASE"/>
    <property type="match status" value="1"/>
</dbReference>
<dbReference type="GO" id="GO:0016814">
    <property type="term" value="F:hydrolase activity, acting on carbon-nitrogen (but not peptide) bonds, in cyclic amidines"/>
    <property type="evidence" value="ECO:0007669"/>
    <property type="project" value="TreeGrafter"/>
</dbReference>
<dbReference type="EMBL" id="MHOZ01000056">
    <property type="protein sequence ID" value="OGZ71415.1"/>
    <property type="molecule type" value="Genomic_DNA"/>
</dbReference>
<proteinExistence type="predicted"/>
<evidence type="ECO:0000313" key="2">
    <source>
        <dbReference type="Proteomes" id="UP000178826"/>
    </source>
</evidence>
<organism evidence="1 2">
    <name type="scientific">Candidatus Staskawiczbacteria bacterium RIFCSPLOWO2_01_FULL_37_25b</name>
    <dbReference type="NCBI Taxonomy" id="1802213"/>
    <lineage>
        <taxon>Bacteria</taxon>
        <taxon>Candidatus Staskawicziibacteriota</taxon>
    </lineage>
</organism>
<dbReference type="PANTHER" id="PTHR32027:SF0">
    <property type="entry name" value="CYTOSINE DEAMINASE"/>
    <property type="match status" value="1"/>
</dbReference>
<sequence>MKDKAPLKDSMVLTRNLSPYDEMLLEMVQGLGGFNNAHTHIDRADTLDDKYLRHINTTPLEASSLPLSVKQNLVGDLHRGLAYTEEDLRERMSRVITRLISYGTTRLATCIDATSDIAENGLLAFKIAAEFREKFAGQIKIEIGPNPIFGFKKGSGRWEIFVEAAKTADFLSGLPEKDEFVDLTSQDGRVGFCKHLRMVMELGCELKKEVHLHLDQANDPNEIGTETLLEGLKWIDQPQISNHNGPTVWVIHMISPSGYSESRFSKLIDGLQKFNIGVIVCPTAAISMRQLRPIVSPTHNSIVRILELCKGKIPILMGSDNICDVFVPQSDGDMLTEIKMGGHAVRFAIPYVWAKLGAGISLNEVDRTTVGRVLYQDRKAFSNIVPDWLPAVD</sequence>
<name>A0A1G2I9Q7_9BACT</name>
<accession>A0A1G2I9Q7</accession>
<comment type="caution">
    <text evidence="1">The sequence shown here is derived from an EMBL/GenBank/DDBJ whole genome shotgun (WGS) entry which is preliminary data.</text>
</comment>
<dbReference type="SUPFAM" id="SSF51556">
    <property type="entry name" value="Metallo-dependent hydrolases"/>
    <property type="match status" value="1"/>
</dbReference>